<dbReference type="PANTHER" id="PTHR37302:SF3">
    <property type="entry name" value="DAMAGE-INDUCIBLE PROTEIN DINB"/>
    <property type="match status" value="1"/>
</dbReference>
<comment type="caution">
    <text evidence="3">The sequence shown here is derived from an EMBL/GenBank/DDBJ whole genome shotgun (WGS) entry which is preliminary data.</text>
</comment>
<organism evidence="3 4">
    <name type="scientific">Roseibium salinum</name>
    <dbReference type="NCBI Taxonomy" id="1604349"/>
    <lineage>
        <taxon>Bacteria</taxon>
        <taxon>Pseudomonadati</taxon>
        <taxon>Pseudomonadota</taxon>
        <taxon>Alphaproteobacteria</taxon>
        <taxon>Hyphomicrobiales</taxon>
        <taxon>Stappiaceae</taxon>
        <taxon>Roseibium</taxon>
    </lineage>
</organism>
<evidence type="ECO:0000256" key="1">
    <source>
        <dbReference type="ARBA" id="ARBA00008635"/>
    </source>
</evidence>
<dbReference type="InterPro" id="IPR007837">
    <property type="entry name" value="DinB"/>
</dbReference>
<accession>A0ABT3R2V4</accession>
<gene>
    <name evidence="3" type="ORF">ON753_14200</name>
</gene>
<dbReference type="Pfam" id="PF05163">
    <property type="entry name" value="DinB"/>
    <property type="match status" value="1"/>
</dbReference>
<evidence type="ECO:0000313" key="4">
    <source>
        <dbReference type="Proteomes" id="UP001300261"/>
    </source>
</evidence>
<dbReference type="SUPFAM" id="SSF109854">
    <property type="entry name" value="DinB/YfiT-like putative metalloenzymes"/>
    <property type="match status" value="1"/>
</dbReference>
<dbReference type="Proteomes" id="UP001300261">
    <property type="component" value="Unassembled WGS sequence"/>
</dbReference>
<dbReference type="InterPro" id="IPR034660">
    <property type="entry name" value="DinB/YfiT-like"/>
</dbReference>
<evidence type="ECO:0000256" key="2">
    <source>
        <dbReference type="ARBA" id="ARBA00022723"/>
    </source>
</evidence>
<reference evidence="3 4" key="1">
    <citation type="journal article" date="2016" name="Int. J. Syst. Evol. Microbiol.">
        <title>Labrenzia salina sp. nov., isolated from the rhizosphere of the halophyte Arthrocnemum macrostachyum.</title>
        <authorList>
            <person name="Camacho M."/>
            <person name="Redondo-Gomez S."/>
            <person name="Rodriguez-Llorente I."/>
            <person name="Rohde M."/>
            <person name="Sproer C."/>
            <person name="Schumann P."/>
            <person name="Klenk H.P."/>
            <person name="Montero-Calasanz M.D.C."/>
        </authorList>
    </citation>
    <scope>NUCLEOTIDE SEQUENCE [LARGE SCALE GENOMIC DNA]</scope>
    <source>
        <strain evidence="3 4">DSM 29163</strain>
    </source>
</reference>
<protein>
    <submittedName>
        <fullName evidence="3">DinB family protein</fullName>
    </submittedName>
</protein>
<comment type="similarity">
    <text evidence="1">Belongs to the DinB family.</text>
</comment>
<evidence type="ECO:0000313" key="3">
    <source>
        <dbReference type="EMBL" id="MCX2723509.1"/>
    </source>
</evidence>
<keyword evidence="4" id="KW-1185">Reference proteome</keyword>
<proteinExistence type="inferred from homology"/>
<dbReference type="RefSeq" id="WP_265963283.1">
    <property type="nucleotide sequence ID" value="NZ_JAPEVI010000003.1"/>
</dbReference>
<sequence>MTTAIEYLRLMARNNAYANELLYEACCKLDQAAFEAERVSFFPSIRETLNHTFEVDRYYLDSLKETGKGLSVFDVPHLKTAADLKDAQAHVDRELMAFCDGLGPDDLDRKIAQDRGEEGNRFETIGNTLLHLFQHQIHHRGQVHAMLAGTDVAPPQLDEFFLEFDRHPVAGRLRSAG</sequence>
<dbReference type="PANTHER" id="PTHR37302">
    <property type="entry name" value="SLR1116 PROTEIN"/>
    <property type="match status" value="1"/>
</dbReference>
<name>A0ABT3R2V4_9HYPH</name>
<keyword evidence="2" id="KW-0479">Metal-binding</keyword>
<dbReference type="EMBL" id="JAPEVI010000003">
    <property type="protein sequence ID" value="MCX2723509.1"/>
    <property type="molecule type" value="Genomic_DNA"/>
</dbReference>
<dbReference type="Gene3D" id="1.20.120.450">
    <property type="entry name" value="dinb family like domain"/>
    <property type="match status" value="1"/>
</dbReference>